<evidence type="ECO:0000313" key="4">
    <source>
        <dbReference type="Proteomes" id="UP001610446"/>
    </source>
</evidence>
<dbReference type="PANTHER" id="PTHR38048:SF1">
    <property type="entry name" value="HEMERYTHRIN-LIKE DOMAIN-CONTAINING PROTEIN"/>
    <property type="match status" value="1"/>
</dbReference>
<organism evidence="3 4">
    <name type="scientific">Aspergillus pseudoustus</name>
    <dbReference type="NCBI Taxonomy" id="1810923"/>
    <lineage>
        <taxon>Eukaryota</taxon>
        <taxon>Fungi</taxon>
        <taxon>Dikarya</taxon>
        <taxon>Ascomycota</taxon>
        <taxon>Pezizomycotina</taxon>
        <taxon>Eurotiomycetes</taxon>
        <taxon>Eurotiomycetidae</taxon>
        <taxon>Eurotiales</taxon>
        <taxon>Aspergillaceae</taxon>
        <taxon>Aspergillus</taxon>
        <taxon>Aspergillus subgen. Nidulantes</taxon>
    </lineage>
</organism>
<feature type="compositionally biased region" description="Acidic residues" evidence="1">
    <location>
        <begin position="97"/>
        <end position="106"/>
    </location>
</feature>
<proteinExistence type="predicted"/>
<comment type="caution">
    <text evidence="3">The sequence shown here is derived from an EMBL/GenBank/DDBJ whole genome shotgun (WGS) entry which is preliminary data.</text>
</comment>
<name>A0ABR4IV78_9EURO</name>
<feature type="region of interest" description="Disordered" evidence="1">
    <location>
        <begin position="56"/>
        <end position="106"/>
    </location>
</feature>
<dbReference type="Gene3D" id="1.20.120.520">
    <property type="entry name" value="nmb1532 protein domain like"/>
    <property type="match status" value="1"/>
</dbReference>
<dbReference type="CDD" id="cd12108">
    <property type="entry name" value="Hr-like"/>
    <property type="match status" value="1"/>
</dbReference>
<evidence type="ECO:0000313" key="3">
    <source>
        <dbReference type="EMBL" id="KAL2831665.1"/>
    </source>
</evidence>
<gene>
    <name evidence="3" type="ORF">BJY01DRAFT_226442</name>
</gene>
<evidence type="ECO:0000259" key="2">
    <source>
        <dbReference type="Pfam" id="PF01814"/>
    </source>
</evidence>
<protein>
    <recommendedName>
        <fullName evidence="2">Hemerythrin-like domain-containing protein</fullName>
    </recommendedName>
</protein>
<dbReference type="PANTHER" id="PTHR38048">
    <property type="entry name" value="EXPRESSED PROTEIN"/>
    <property type="match status" value="1"/>
</dbReference>
<dbReference type="Pfam" id="PF01814">
    <property type="entry name" value="Hemerythrin"/>
    <property type="match status" value="1"/>
</dbReference>
<dbReference type="EMBL" id="JBFXLU010000278">
    <property type="protein sequence ID" value="KAL2831665.1"/>
    <property type="molecule type" value="Genomic_DNA"/>
</dbReference>
<sequence>MGQKHTTRPAGTRKGPQARQLELSMADFRVFNHMSERMEHVHNEFRSMWTQLKTTCSSPTSTQQHSPTTTNSSSTNTLLPRHSIVPRNQANKAEEKGDNDDDEEEPLTDEELISLGLRFCTSLSTHHSIEERFFFPLLASRMPEFAPGGSLTAQHEEIHEGLVRMKGYLRRCELGEEQFQKVVLRGLMVGDAGADAGADADGNRKKVKGGGFEEVLWGHLDEEVRVLGGENMARFWTLDEVRQLFR</sequence>
<dbReference type="InterPro" id="IPR053206">
    <property type="entry name" value="Dimeric_xanthone_biosynth"/>
</dbReference>
<feature type="region of interest" description="Disordered" evidence="1">
    <location>
        <begin position="1"/>
        <end position="20"/>
    </location>
</feature>
<feature type="domain" description="Hemerythrin-like" evidence="2">
    <location>
        <begin position="90"/>
        <end position="189"/>
    </location>
</feature>
<keyword evidence="4" id="KW-1185">Reference proteome</keyword>
<reference evidence="3 4" key="1">
    <citation type="submission" date="2024-07" db="EMBL/GenBank/DDBJ databases">
        <title>Section-level genome sequencing and comparative genomics of Aspergillus sections Usti and Cavernicolus.</title>
        <authorList>
            <consortium name="Lawrence Berkeley National Laboratory"/>
            <person name="Nybo J.L."/>
            <person name="Vesth T.C."/>
            <person name="Theobald S."/>
            <person name="Frisvad J.C."/>
            <person name="Larsen T.O."/>
            <person name="Kjaerboelling I."/>
            <person name="Rothschild-Mancinelli K."/>
            <person name="Lyhne E.K."/>
            <person name="Kogle M.E."/>
            <person name="Barry K."/>
            <person name="Clum A."/>
            <person name="Na H."/>
            <person name="Ledsgaard L."/>
            <person name="Lin J."/>
            <person name="Lipzen A."/>
            <person name="Kuo A."/>
            <person name="Riley R."/>
            <person name="Mondo S."/>
            <person name="Labutti K."/>
            <person name="Haridas S."/>
            <person name="Pangalinan J."/>
            <person name="Salamov A.A."/>
            <person name="Simmons B.A."/>
            <person name="Magnuson J.K."/>
            <person name="Chen J."/>
            <person name="Drula E."/>
            <person name="Henrissat B."/>
            <person name="Wiebenga A."/>
            <person name="Lubbers R.J."/>
            <person name="Gomes A.C."/>
            <person name="Makela M.R."/>
            <person name="Stajich J."/>
            <person name="Grigoriev I.V."/>
            <person name="Mortensen U.H."/>
            <person name="De Vries R.P."/>
            <person name="Baker S.E."/>
            <person name="Andersen M.R."/>
        </authorList>
    </citation>
    <scope>NUCLEOTIDE SEQUENCE [LARGE SCALE GENOMIC DNA]</scope>
    <source>
        <strain evidence="3 4">CBS 123904</strain>
    </source>
</reference>
<dbReference type="InterPro" id="IPR012312">
    <property type="entry name" value="Hemerythrin-like"/>
</dbReference>
<feature type="compositionally biased region" description="Low complexity" evidence="1">
    <location>
        <begin position="56"/>
        <end position="77"/>
    </location>
</feature>
<accession>A0ABR4IV78</accession>
<evidence type="ECO:0000256" key="1">
    <source>
        <dbReference type="SAM" id="MobiDB-lite"/>
    </source>
</evidence>
<dbReference type="Proteomes" id="UP001610446">
    <property type="component" value="Unassembled WGS sequence"/>
</dbReference>